<evidence type="ECO:0000313" key="2">
    <source>
        <dbReference type="EMBL" id="MFC5664511.1"/>
    </source>
</evidence>
<sequence length="134" mass="13600">MAVHDGGGVEAAMPVGGVLGAAPEGELGVAQQARRLAPERDVVDRDGGQGGSEGGVPGGGAARAEGVVVEEEEERGGGDRAARAELGAVLLDGLRRVEAQVGSAGGPFEPRSTPPWGRRRADFLLHMSRVARAD</sequence>
<organism evidence="2 3">
    <name type="scientific">Kitasatospora misakiensis</name>
    <dbReference type="NCBI Taxonomy" id="67330"/>
    <lineage>
        <taxon>Bacteria</taxon>
        <taxon>Bacillati</taxon>
        <taxon>Actinomycetota</taxon>
        <taxon>Actinomycetes</taxon>
        <taxon>Kitasatosporales</taxon>
        <taxon>Streptomycetaceae</taxon>
        <taxon>Kitasatospora</taxon>
    </lineage>
</organism>
<feature type="compositionally biased region" description="Basic and acidic residues" evidence="1">
    <location>
        <begin position="36"/>
        <end position="47"/>
    </location>
</feature>
<accession>A0ABW0X5R6</accession>
<keyword evidence="3" id="KW-1185">Reference proteome</keyword>
<dbReference type="Proteomes" id="UP001595975">
    <property type="component" value="Unassembled WGS sequence"/>
</dbReference>
<evidence type="ECO:0000256" key="1">
    <source>
        <dbReference type="SAM" id="MobiDB-lite"/>
    </source>
</evidence>
<feature type="region of interest" description="Disordered" evidence="1">
    <location>
        <begin position="1"/>
        <end position="81"/>
    </location>
</feature>
<dbReference type="RefSeq" id="WP_380226210.1">
    <property type="nucleotide sequence ID" value="NZ_JBHSOF010000018.1"/>
</dbReference>
<evidence type="ECO:0000313" key="3">
    <source>
        <dbReference type="Proteomes" id="UP001595975"/>
    </source>
</evidence>
<comment type="caution">
    <text evidence="2">The sequence shown here is derived from an EMBL/GenBank/DDBJ whole genome shotgun (WGS) entry which is preliminary data.</text>
</comment>
<name>A0ABW0X5R6_9ACTN</name>
<reference evidence="3" key="1">
    <citation type="journal article" date="2019" name="Int. J. Syst. Evol. Microbiol.">
        <title>The Global Catalogue of Microorganisms (GCM) 10K type strain sequencing project: providing services to taxonomists for standard genome sequencing and annotation.</title>
        <authorList>
            <consortium name="The Broad Institute Genomics Platform"/>
            <consortium name="The Broad Institute Genome Sequencing Center for Infectious Disease"/>
            <person name="Wu L."/>
            <person name="Ma J."/>
        </authorList>
    </citation>
    <scope>NUCLEOTIDE SEQUENCE [LARGE SCALE GENOMIC DNA]</scope>
    <source>
        <strain evidence="3">CGMCC 4.1437</strain>
    </source>
</reference>
<gene>
    <name evidence="2" type="ORF">ACFP3U_16140</name>
</gene>
<protein>
    <submittedName>
        <fullName evidence="2">Uncharacterized protein</fullName>
    </submittedName>
</protein>
<feature type="compositionally biased region" description="Gly residues" evidence="1">
    <location>
        <begin position="48"/>
        <end position="61"/>
    </location>
</feature>
<dbReference type="EMBL" id="JBHSOF010000018">
    <property type="protein sequence ID" value="MFC5664511.1"/>
    <property type="molecule type" value="Genomic_DNA"/>
</dbReference>
<proteinExistence type="predicted"/>